<keyword evidence="2" id="KW-1185">Reference proteome</keyword>
<gene>
    <name evidence="1" type="ORF">DR980_08525</name>
</gene>
<dbReference type="Proteomes" id="UP000253676">
    <property type="component" value="Unassembled WGS sequence"/>
</dbReference>
<reference evidence="1 2" key="1">
    <citation type="submission" date="2018-07" db="EMBL/GenBank/DDBJ databases">
        <title>Complete genome sequence of Flavobacterium psychrolimnae LMG 22018.</title>
        <authorList>
            <person name="Kim D.-U."/>
        </authorList>
    </citation>
    <scope>NUCLEOTIDE SEQUENCE [LARGE SCALE GENOMIC DNA]</scope>
    <source>
        <strain evidence="1 2">LMG 22018</strain>
    </source>
</reference>
<proteinExistence type="predicted"/>
<comment type="caution">
    <text evidence="1">The sequence shown here is derived from an EMBL/GenBank/DDBJ whole genome shotgun (WGS) entry which is preliminary data.</text>
</comment>
<dbReference type="RefSeq" id="WP_113635009.1">
    <property type="nucleotide sequence ID" value="NZ_QNUX01000006.1"/>
</dbReference>
<dbReference type="OrthoDB" id="708305at2"/>
<dbReference type="AlphaFoldDB" id="A0A366B077"/>
<dbReference type="EMBL" id="QNUX01000006">
    <property type="protein sequence ID" value="RBN50512.1"/>
    <property type="molecule type" value="Genomic_DNA"/>
</dbReference>
<evidence type="ECO:0000313" key="2">
    <source>
        <dbReference type="Proteomes" id="UP000253676"/>
    </source>
</evidence>
<name>A0A366B077_9FLAO</name>
<organism evidence="1 2">
    <name type="scientific">Flavobacterium psychrolimnae</name>
    <dbReference type="NCBI Taxonomy" id="249351"/>
    <lineage>
        <taxon>Bacteria</taxon>
        <taxon>Pseudomonadati</taxon>
        <taxon>Bacteroidota</taxon>
        <taxon>Flavobacteriia</taxon>
        <taxon>Flavobacteriales</taxon>
        <taxon>Flavobacteriaceae</taxon>
        <taxon>Flavobacterium</taxon>
    </lineage>
</organism>
<accession>A0A366B077</accession>
<sequence length="365" mass="39467">MITKSIPKVISVLFTLCFFLNSCSKEENSQNTDKIATAKDIYVCGSDLNGVATIWKNGKAITLDDGLDPSLNTVSHANQMCINGNDIYVVGFRVNSTSTNAGTIWKNGVPTYIESNGTYSHANVITVANNDVYIGGDISGVATIWKNGVPNSNIMTPPAPTFSTVEAISVSNNIIYTSISTSKTSGGSLPNYDYRTKIVKDGLVYDFTKGSSYEDIKALYTTKSDVYVAGYAQINGFYKATLWKNGVATTLSDEKGVISMNAICVINNDCYVGGYTTIFDNSTPNPVKIGNKVTIWKNGIPTYLINDNDLGSVAKVCDLKAVGNDVFALVEVKGKLSIWKNGSFYQDIAPKAGYNYTNTMYITTN</sequence>
<evidence type="ECO:0000313" key="1">
    <source>
        <dbReference type="EMBL" id="RBN50512.1"/>
    </source>
</evidence>
<protein>
    <submittedName>
        <fullName evidence="1">Uncharacterized protein</fullName>
    </submittedName>
</protein>